<evidence type="ECO:0000313" key="2">
    <source>
        <dbReference type="EMBL" id="CAD7666839.1"/>
    </source>
</evidence>
<feature type="compositionally biased region" description="Basic and acidic residues" evidence="1">
    <location>
        <begin position="442"/>
        <end position="454"/>
    </location>
</feature>
<feature type="compositionally biased region" description="Low complexity" evidence="1">
    <location>
        <begin position="665"/>
        <end position="682"/>
    </location>
</feature>
<proteinExistence type="predicted"/>
<sequence length="697" mass="71083">MRPLFSFCPRAPPSPAPPRPAVVAGARGARAGVGGGADSGPTPPSRLLASRRWRDRGPLTRRTLSPAFPEGLGPCLRPSGGVVSFPGDSPRAAVAVGGVVRGAGGGSRQGRRTRAPGGGAGASSAPAPRALSAPERRLMGPAWGGRTVWPPTRSLTPVATCLGRAPPLFAYRGLRLPPPRRGRIPSGRAGVRCGVCCPRACASVRAAGGGLGRDGPPRPAPPRPPCVWRGARAAGFAGWLAGCLSGPRPAPEPSSPPPPPPAVVARRARTGRASSCLGAPPRVVTPGWTGRMDGRNGGWADGGSDGPPRGRGSRVPGPRRCGARFAGRPAKGAEAGRRPGRRGTALVLVAVGSRARLPGGPARASVGAPFPGPGPSPRAPGPRPLRASSPSPPTRPPLPRACRRPPTARSRARRCSRSSEEGEEGGARGGVGAGRRCACAGERSRENRSRERWRLGPPGPARLLDLGPPWGPGRRPRVPRDRPCAGGLGRWDPACAPGRPTLGSSEAPSEGSRSPLAVARGPPLHRSRLPFSGAWPLAAGGVCRPRPFPSAPRPRPSPVLPTRCRAPRGAGASRARCGLPARVRRPPPPRAVALCGDEGPPSSPAAPHPRRPRPRPGARVPRAWVGSPAAARRGRPRPSARLPGGGEGFGLWPGAPPPSRVSACRPAAVPGATAGRPRPRPRAAAVIGAVPRGGGGG</sequence>
<feature type="compositionally biased region" description="Pro residues" evidence="1">
    <location>
        <begin position="390"/>
        <end position="399"/>
    </location>
</feature>
<feature type="compositionally biased region" description="Low complexity" evidence="1">
    <location>
        <begin position="617"/>
        <end position="631"/>
    </location>
</feature>
<feature type="region of interest" description="Disordered" evidence="1">
    <location>
        <begin position="356"/>
        <end position="522"/>
    </location>
</feature>
<feature type="compositionally biased region" description="Low complexity" evidence="1">
    <location>
        <begin position="122"/>
        <end position="133"/>
    </location>
</feature>
<feature type="compositionally biased region" description="Gly residues" evidence="1">
    <location>
        <begin position="295"/>
        <end position="305"/>
    </location>
</feature>
<feature type="compositionally biased region" description="Low complexity" evidence="1">
    <location>
        <begin position="313"/>
        <end position="333"/>
    </location>
</feature>
<feature type="compositionally biased region" description="Low complexity" evidence="1">
    <location>
        <begin position="21"/>
        <end position="30"/>
    </location>
</feature>
<feature type="region of interest" description="Disordered" evidence="1">
    <location>
        <begin position="544"/>
        <end position="682"/>
    </location>
</feature>
<feature type="region of interest" description="Disordered" evidence="1">
    <location>
        <begin position="245"/>
        <end position="340"/>
    </location>
</feature>
<organism evidence="2 3">
    <name type="scientific">Nyctereutes procyonoides</name>
    <name type="common">Raccoon dog</name>
    <name type="synonym">Canis procyonoides</name>
    <dbReference type="NCBI Taxonomy" id="34880"/>
    <lineage>
        <taxon>Eukaryota</taxon>
        <taxon>Metazoa</taxon>
        <taxon>Chordata</taxon>
        <taxon>Craniata</taxon>
        <taxon>Vertebrata</taxon>
        <taxon>Euteleostomi</taxon>
        <taxon>Mammalia</taxon>
        <taxon>Eutheria</taxon>
        <taxon>Laurasiatheria</taxon>
        <taxon>Carnivora</taxon>
        <taxon>Caniformia</taxon>
        <taxon>Canidae</taxon>
        <taxon>Nyctereutes</taxon>
    </lineage>
</organism>
<gene>
    <name evidence="2" type="ORF">NYPRO_LOCUS291</name>
</gene>
<protein>
    <submittedName>
        <fullName evidence="2">(raccoon dog) hypothetical protein</fullName>
    </submittedName>
</protein>
<reference evidence="2" key="1">
    <citation type="submission" date="2020-12" db="EMBL/GenBank/DDBJ databases">
        <authorList>
            <consortium name="Molecular Ecology Group"/>
        </authorList>
    </citation>
    <scope>NUCLEOTIDE SEQUENCE</scope>
    <source>
        <strain evidence="2">TBG_1078</strain>
    </source>
</reference>
<name>A0A811XSE1_NYCPR</name>
<feature type="region of interest" description="Disordered" evidence="1">
    <location>
        <begin position="1"/>
        <end position="72"/>
    </location>
</feature>
<dbReference type="Proteomes" id="UP000645828">
    <property type="component" value="Unassembled WGS sequence"/>
</dbReference>
<feature type="compositionally biased region" description="Low complexity" evidence="1">
    <location>
        <begin position="560"/>
        <end position="581"/>
    </location>
</feature>
<feature type="compositionally biased region" description="Pro residues" evidence="1">
    <location>
        <begin position="10"/>
        <end position="20"/>
    </location>
</feature>
<accession>A0A811XSE1</accession>
<feature type="region of interest" description="Disordered" evidence="1">
    <location>
        <begin position="100"/>
        <end position="135"/>
    </location>
</feature>
<evidence type="ECO:0000313" key="3">
    <source>
        <dbReference type="Proteomes" id="UP000645828"/>
    </source>
</evidence>
<comment type="caution">
    <text evidence="2">The sequence shown here is derived from an EMBL/GenBank/DDBJ whole genome shotgun (WGS) entry which is preliminary data.</text>
</comment>
<feature type="compositionally biased region" description="Pro residues" evidence="1">
    <location>
        <begin position="248"/>
        <end position="262"/>
    </location>
</feature>
<dbReference type="EMBL" id="CAJHUB010000640">
    <property type="protein sequence ID" value="CAD7666839.1"/>
    <property type="molecule type" value="Genomic_DNA"/>
</dbReference>
<evidence type="ECO:0000256" key="1">
    <source>
        <dbReference type="SAM" id="MobiDB-lite"/>
    </source>
</evidence>
<feature type="compositionally biased region" description="Pro residues" evidence="1">
    <location>
        <begin position="370"/>
        <end position="383"/>
    </location>
</feature>
<dbReference type="AlphaFoldDB" id="A0A811XSE1"/>
<feature type="compositionally biased region" description="Pro residues" evidence="1">
    <location>
        <begin position="546"/>
        <end position="559"/>
    </location>
</feature>
<keyword evidence="3" id="KW-1185">Reference proteome</keyword>